<dbReference type="InterPro" id="IPR016181">
    <property type="entry name" value="Acyl_CoA_acyltransferase"/>
</dbReference>
<accession>A0A4D6X6T1</accession>
<dbReference type="InterPro" id="IPR000182">
    <property type="entry name" value="GNAT_dom"/>
</dbReference>
<dbReference type="PANTHER" id="PTHR43415">
    <property type="entry name" value="SPERMIDINE N(1)-ACETYLTRANSFERASE"/>
    <property type="match status" value="1"/>
</dbReference>
<organism evidence="2 3">
    <name type="scientific">Pseudomonas putida</name>
    <name type="common">Arthrobacter siderocapsulatus</name>
    <dbReference type="NCBI Taxonomy" id="303"/>
    <lineage>
        <taxon>Bacteria</taxon>
        <taxon>Pseudomonadati</taxon>
        <taxon>Pseudomonadota</taxon>
        <taxon>Gammaproteobacteria</taxon>
        <taxon>Pseudomonadales</taxon>
        <taxon>Pseudomonadaceae</taxon>
        <taxon>Pseudomonas</taxon>
    </lineage>
</organism>
<dbReference type="EMBL" id="CP039371">
    <property type="protein sequence ID" value="QCI11886.1"/>
    <property type="molecule type" value="Genomic_DNA"/>
</dbReference>
<dbReference type="Pfam" id="PF00583">
    <property type="entry name" value="Acetyltransf_1"/>
    <property type="match status" value="1"/>
</dbReference>
<dbReference type="PANTHER" id="PTHR43415:SF3">
    <property type="entry name" value="GNAT-FAMILY ACETYLTRANSFERASE"/>
    <property type="match status" value="1"/>
</dbReference>
<dbReference type="OrthoDB" id="326501at2"/>
<dbReference type="PROSITE" id="PS51186">
    <property type="entry name" value="GNAT"/>
    <property type="match status" value="1"/>
</dbReference>
<dbReference type="Gene3D" id="3.40.630.30">
    <property type="match status" value="1"/>
</dbReference>
<sequence>MTKQVALRAFTQADQAALERWAIDARALHYMARTQPSRKALLWQVIVVDGRDIGTIWVESCDHPAHASLGVLLGDTALMGQGIGRRAIQLALDQLAGDHCLLVVTLNVRSTNMRAIRCYLSCGFRVCDRFVRTSVTGSYEVLKMIKDLTV</sequence>
<dbReference type="GO" id="GO:0016747">
    <property type="term" value="F:acyltransferase activity, transferring groups other than amino-acyl groups"/>
    <property type="evidence" value="ECO:0007669"/>
    <property type="project" value="InterPro"/>
</dbReference>
<name>A0A4D6X6T1_PSEPU</name>
<keyword evidence="2" id="KW-0808">Transferase</keyword>
<feature type="domain" description="N-acetyltransferase" evidence="1">
    <location>
        <begin position="5"/>
        <end position="149"/>
    </location>
</feature>
<evidence type="ECO:0000259" key="1">
    <source>
        <dbReference type="PROSITE" id="PS51186"/>
    </source>
</evidence>
<dbReference type="AlphaFoldDB" id="A0A4D6X6T1"/>
<gene>
    <name evidence="2" type="ORF">E6B08_11185</name>
</gene>
<protein>
    <submittedName>
        <fullName evidence="2">GNAT family N-acetyltransferase</fullName>
    </submittedName>
</protein>
<dbReference type="Proteomes" id="UP000298551">
    <property type="component" value="Chromosome"/>
</dbReference>
<evidence type="ECO:0000313" key="2">
    <source>
        <dbReference type="EMBL" id="QCI11886.1"/>
    </source>
</evidence>
<evidence type="ECO:0000313" key="3">
    <source>
        <dbReference type="Proteomes" id="UP000298551"/>
    </source>
</evidence>
<reference evidence="3" key="1">
    <citation type="submission" date="2019-04" db="EMBL/GenBank/DDBJ databases">
        <title>Genome sequence of Pseudomonas putida 1290, an auxin catabolizing strain.</title>
        <authorList>
            <person name="Laird T.S."/>
            <person name="Leveau J.H.J."/>
        </authorList>
    </citation>
    <scope>NUCLEOTIDE SEQUENCE [LARGE SCALE GENOMIC DNA]</scope>
    <source>
        <strain evidence="3">1290</strain>
    </source>
</reference>
<proteinExistence type="predicted"/>
<dbReference type="RefSeq" id="WP_136914050.1">
    <property type="nucleotide sequence ID" value="NZ_CP039371.1"/>
</dbReference>
<dbReference type="SUPFAM" id="SSF55729">
    <property type="entry name" value="Acyl-CoA N-acyltransferases (Nat)"/>
    <property type="match status" value="1"/>
</dbReference>